<sequence length="272" mass="29388">MTASEPHVIFKKQDGIAYITLNRPEKRNAFSPEMLVRLCDIWRDVAADNSIRVALVTGAGNQAFSSGGDLGSVIPLMMRTREPVGEWEERFSSDRRQLYRAILRGTEFFKPVVSAINGHALAGGAEFVLATDIRVMAETATIGVTEVRRGLIAGGGSLVRLARQVPWATAMELALVGEPLTAAHALATGLVNRVVSQDQVLPMAEELARKISLGAPVALAKTKEAMVRSNGLPFDEAFKIEAQCTKDNAATADAKEGPRAFMEKRPPVYTGQ</sequence>
<keyword evidence="7" id="KW-1185">Reference proteome</keyword>
<dbReference type="PANTHER" id="PTHR11941">
    <property type="entry name" value="ENOYL-COA HYDRATASE-RELATED"/>
    <property type="match status" value="1"/>
</dbReference>
<evidence type="ECO:0000313" key="7">
    <source>
        <dbReference type="Proteomes" id="UP001142648"/>
    </source>
</evidence>
<feature type="compositionally biased region" description="Basic and acidic residues" evidence="5">
    <location>
        <begin position="253"/>
        <end position="266"/>
    </location>
</feature>
<evidence type="ECO:0000256" key="4">
    <source>
        <dbReference type="RuleBase" id="RU003707"/>
    </source>
</evidence>
<organism evidence="6 7">
    <name type="scientific">Tsuneonella litorea</name>
    <dbReference type="NCBI Taxonomy" id="2976475"/>
    <lineage>
        <taxon>Bacteria</taxon>
        <taxon>Pseudomonadati</taxon>
        <taxon>Pseudomonadota</taxon>
        <taxon>Alphaproteobacteria</taxon>
        <taxon>Sphingomonadales</taxon>
        <taxon>Erythrobacteraceae</taxon>
        <taxon>Tsuneonella</taxon>
    </lineage>
</organism>
<dbReference type="RefSeq" id="WP_259960294.1">
    <property type="nucleotide sequence ID" value="NZ_JAOAMV010000001.1"/>
</dbReference>
<dbReference type="InterPro" id="IPR029045">
    <property type="entry name" value="ClpP/crotonase-like_dom_sf"/>
</dbReference>
<name>A0A9X2W097_9SPHN</name>
<dbReference type="GO" id="GO:0006635">
    <property type="term" value="P:fatty acid beta-oxidation"/>
    <property type="evidence" value="ECO:0007669"/>
    <property type="project" value="TreeGrafter"/>
</dbReference>
<accession>A0A9X2W097</accession>
<dbReference type="GO" id="GO:0016829">
    <property type="term" value="F:lyase activity"/>
    <property type="evidence" value="ECO:0007669"/>
    <property type="project" value="UniProtKB-KW"/>
</dbReference>
<evidence type="ECO:0000256" key="2">
    <source>
        <dbReference type="ARBA" id="ARBA00023098"/>
    </source>
</evidence>
<dbReference type="InterPro" id="IPR001753">
    <property type="entry name" value="Enoyl-CoA_hydra/iso"/>
</dbReference>
<dbReference type="CDD" id="cd06558">
    <property type="entry name" value="crotonase-like"/>
    <property type="match status" value="1"/>
</dbReference>
<proteinExistence type="inferred from homology"/>
<evidence type="ECO:0000256" key="1">
    <source>
        <dbReference type="ARBA" id="ARBA00005254"/>
    </source>
</evidence>
<gene>
    <name evidence="6" type="ORF">N0B51_00825</name>
</gene>
<dbReference type="Gene3D" id="3.90.226.10">
    <property type="entry name" value="2-enoyl-CoA Hydratase, Chain A, domain 1"/>
    <property type="match status" value="1"/>
</dbReference>
<dbReference type="SUPFAM" id="SSF52096">
    <property type="entry name" value="ClpP/crotonase"/>
    <property type="match status" value="1"/>
</dbReference>
<dbReference type="Gene3D" id="1.10.12.10">
    <property type="entry name" value="Lyase 2-enoyl-coa Hydratase, Chain A, domain 2"/>
    <property type="match status" value="1"/>
</dbReference>
<protein>
    <submittedName>
        <fullName evidence="6">Enoyl-CoA hydratase-related protein</fullName>
    </submittedName>
</protein>
<keyword evidence="2" id="KW-0443">Lipid metabolism</keyword>
<dbReference type="PROSITE" id="PS00166">
    <property type="entry name" value="ENOYL_COA_HYDRATASE"/>
    <property type="match status" value="1"/>
</dbReference>
<keyword evidence="3" id="KW-0456">Lyase</keyword>
<evidence type="ECO:0000313" key="6">
    <source>
        <dbReference type="EMBL" id="MCT2557515.1"/>
    </source>
</evidence>
<dbReference type="InterPro" id="IPR018376">
    <property type="entry name" value="Enoyl-CoA_hyd/isom_CS"/>
</dbReference>
<dbReference type="InterPro" id="IPR014748">
    <property type="entry name" value="Enoyl-CoA_hydra_C"/>
</dbReference>
<dbReference type="PANTHER" id="PTHR11941:SF169">
    <property type="entry name" value="(7AS)-7A-METHYL-1,5-DIOXO-2,3,5,6,7,7A-HEXAHYDRO-1H-INDENE-CARBOXYL-COA HYDROLASE"/>
    <property type="match status" value="1"/>
</dbReference>
<dbReference type="AlphaFoldDB" id="A0A9X2W097"/>
<dbReference type="Proteomes" id="UP001142648">
    <property type="component" value="Unassembled WGS sequence"/>
</dbReference>
<comment type="caution">
    <text evidence="6">The sequence shown here is derived from an EMBL/GenBank/DDBJ whole genome shotgun (WGS) entry which is preliminary data.</text>
</comment>
<comment type="similarity">
    <text evidence="1 4">Belongs to the enoyl-CoA hydratase/isomerase family.</text>
</comment>
<feature type="region of interest" description="Disordered" evidence="5">
    <location>
        <begin position="249"/>
        <end position="272"/>
    </location>
</feature>
<dbReference type="EMBL" id="JAOAMV010000001">
    <property type="protein sequence ID" value="MCT2557515.1"/>
    <property type="molecule type" value="Genomic_DNA"/>
</dbReference>
<dbReference type="Pfam" id="PF00378">
    <property type="entry name" value="ECH_1"/>
    <property type="match status" value="1"/>
</dbReference>
<evidence type="ECO:0000256" key="5">
    <source>
        <dbReference type="SAM" id="MobiDB-lite"/>
    </source>
</evidence>
<reference evidence="6" key="1">
    <citation type="submission" date="2022-09" db="EMBL/GenBank/DDBJ databases">
        <title>The genome sequence of Tsuneonella sp. YG55.</title>
        <authorList>
            <person name="Liu Y."/>
        </authorList>
    </citation>
    <scope>NUCLEOTIDE SEQUENCE</scope>
    <source>
        <strain evidence="6">YG55</strain>
    </source>
</reference>
<evidence type="ECO:0000256" key="3">
    <source>
        <dbReference type="ARBA" id="ARBA00023239"/>
    </source>
</evidence>